<evidence type="ECO:0000313" key="1">
    <source>
        <dbReference type="EMBL" id="KAH7908231.1"/>
    </source>
</evidence>
<dbReference type="EMBL" id="MU267836">
    <property type="protein sequence ID" value="KAH7908231.1"/>
    <property type="molecule type" value="Genomic_DNA"/>
</dbReference>
<organism evidence="1 2">
    <name type="scientific">Hygrophoropsis aurantiaca</name>
    <dbReference type="NCBI Taxonomy" id="72124"/>
    <lineage>
        <taxon>Eukaryota</taxon>
        <taxon>Fungi</taxon>
        <taxon>Dikarya</taxon>
        <taxon>Basidiomycota</taxon>
        <taxon>Agaricomycotina</taxon>
        <taxon>Agaricomycetes</taxon>
        <taxon>Agaricomycetidae</taxon>
        <taxon>Boletales</taxon>
        <taxon>Coniophorineae</taxon>
        <taxon>Hygrophoropsidaceae</taxon>
        <taxon>Hygrophoropsis</taxon>
    </lineage>
</organism>
<proteinExistence type="predicted"/>
<dbReference type="Proteomes" id="UP000790377">
    <property type="component" value="Unassembled WGS sequence"/>
</dbReference>
<comment type="caution">
    <text evidence="1">The sequence shown here is derived from an EMBL/GenBank/DDBJ whole genome shotgun (WGS) entry which is preliminary data.</text>
</comment>
<accession>A0ACB8A4V0</accession>
<name>A0ACB8A4V0_9AGAM</name>
<reference evidence="1" key="1">
    <citation type="journal article" date="2021" name="New Phytol.">
        <title>Evolutionary innovations through gain and loss of genes in the ectomycorrhizal Boletales.</title>
        <authorList>
            <person name="Wu G."/>
            <person name="Miyauchi S."/>
            <person name="Morin E."/>
            <person name="Kuo A."/>
            <person name="Drula E."/>
            <person name="Varga T."/>
            <person name="Kohler A."/>
            <person name="Feng B."/>
            <person name="Cao Y."/>
            <person name="Lipzen A."/>
            <person name="Daum C."/>
            <person name="Hundley H."/>
            <person name="Pangilinan J."/>
            <person name="Johnson J."/>
            <person name="Barry K."/>
            <person name="LaButti K."/>
            <person name="Ng V."/>
            <person name="Ahrendt S."/>
            <person name="Min B."/>
            <person name="Choi I.G."/>
            <person name="Park H."/>
            <person name="Plett J.M."/>
            <person name="Magnuson J."/>
            <person name="Spatafora J.W."/>
            <person name="Nagy L.G."/>
            <person name="Henrissat B."/>
            <person name="Grigoriev I.V."/>
            <person name="Yang Z.L."/>
            <person name="Xu J."/>
            <person name="Martin F.M."/>
        </authorList>
    </citation>
    <scope>NUCLEOTIDE SEQUENCE</scope>
    <source>
        <strain evidence="1">ATCC 28755</strain>
    </source>
</reference>
<keyword evidence="2" id="KW-1185">Reference proteome</keyword>
<sequence length="404" mass="44541">MHFLLTLFNLAWITPLVKGSASTNTTARLGPLNAICTQKLYDLDISSYNYMFQNVQDNANMTYLTKLNQEYVGSFPYGSNFTDMYEAGMMEVTGTYAISGTLCVPLSGEKNASNVQYLIHGIGYDSSYWDFAVDDDETYSYVYASAAAGIATFRYDRLGTGLSEAPPEAYNVVQKPTDVAIAIKFAEMLRSGEISGKPYTKIVLLGHSYGSIQSQALTALAPTAVDGVVLTAYSANATALPLWWSSTAYTTASLVFPTRFFPTDLTNAYLVTESIWTSQLNYWYFPGYSQTIADYARATEQPVTQGVLFTIANNITAAPNFKGDVLVVTGAQDWIFCYSNCYAVPPNSTYPNIPAYAQELYPAANHFSTYLPENTGHIVNLHYSAPETYQQMLQFAEMVFTSST</sequence>
<evidence type="ECO:0000313" key="2">
    <source>
        <dbReference type="Proteomes" id="UP000790377"/>
    </source>
</evidence>
<gene>
    <name evidence="1" type="ORF">BJ138DRAFT_1069214</name>
</gene>
<protein>
    <submittedName>
        <fullName evidence="1">Alpha beta-hydrolase</fullName>
    </submittedName>
</protein>